<dbReference type="Gene3D" id="1.10.150.20">
    <property type="entry name" value="5' to 3' exonuclease, C-terminal subdomain"/>
    <property type="match status" value="1"/>
</dbReference>
<sequence length="66" mass="7749">MPKIETINMSIPAYMALKGHDINDINELSLCKSDEMLKWNIEKRTSKEIIEIMKEYGVVFREEETT</sequence>
<dbReference type="GO" id="GO:0006351">
    <property type="term" value="P:DNA-templated transcription"/>
    <property type="evidence" value="ECO:0007669"/>
    <property type="project" value="InterPro"/>
</dbReference>
<comment type="caution">
    <text evidence="2">The sequence shown here is derived from an EMBL/GenBank/DDBJ whole genome shotgun (WGS) entry which is preliminary data.</text>
</comment>
<reference evidence="2" key="1">
    <citation type="submission" date="2020-08" db="EMBL/GenBank/DDBJ databases">
        <title>Genome public.</title>
        <authorList>
            <person name="Liu C."/>
            <person name="Sun Q."/>
        </authorList>
    </citation>
    <scope>NUCLEOTIDE SEQUENCE</scope>
    <source>
        <strain evidence="2">NSJ-55</strain>
    </source>
</reference>
<dbReference type="EMBL" id="JACOPF010000001">
    <property type="protein sequence ID" value="MBC5688083.1"/>
    <property type="molecule type" value="Genomic_DNA"/>
</dbReference>
<feature type="domain" description="RNA polymerase alpha subunit C-terminal" evidence="1">
    <location>
        <begin position="3"/>
        <end position="55"/>
    </location>
</feature>
<dbReference type="Pfam" id="PF03118">
    <property type="entry name" value="RNA_pol_A_CTD"/>
    <property type="match status" value="1"/>
</dbReference>
<evidence type="ECO:0000313" key="3">
    <source>
        <dbReference type="Proteomes" id="UP000652477"/>
    </source>
</evidence>
<evidence type="ECO:0000313" key="2">
    <source>
        <dbReference type="EMBL" id="MBC5688083.1"/>
    </source>
</evidence>
<dbReference type="InterPro" id="IPR011260">
    <property type="entry name" value="RNAP_asu_C"/>
</dbReference>
<keyword evidence="3" id="KW-1185">Reference proteome</keyword>
<dbReference type="AlphaFoldDB" id="A0A923RPY1"/>
<proteinExistence type="predicted"/>
<dbReference type="RefSeq" id="WP_186874718.1">
    <property type="nucleotide sequence ID" value="NZ_JACOPF010000001.1"/>
</dbReference>
<dbReference type="Proteomes" id="UP000652477">
    <property type="component" value="Unassembled WGS sequence"/>
</dbReference>
<dbReference type="GO" id="GO:0003677">
    <property type="term" value="F:DNA binding"/>
    <property type="evidence" value="ECO:0007669"/>
    <property type="project" value="InterPro"/>
</dbReference>
<accession>A0A923RPY1</accession>
<gene>
    <name evidence="2" type="ORF">H8S37_03935</name>
</gene>
<name>A0A923RPY1_9FIRM</name>
<dbReference type="GO" id="GO:0003899">
    <property type="term" value="F:DNA-directed RNA polymerase activity"/>
    <property type="evidence" value="ECO:0007669"/>
    <property type="project" value="InterPro"/>
</dbReference>
<dbReference type="SUPFAM" id="SSF47789">
    <property type="entry name" value="C-terminal domain of RNA polymerase alpha subunit"/>
    <property type="match status" value="1"/>
</dbReference>
<protein>
    <recommendedName>
        <fullName evidence="1">RNA polymerase alpha subunit C-terminal domain-containing protein</fullName>
    </recommendedName>
</protein>
<evidence type="ECO:0000259" key="1">
    <source>
        <dbReference type="Pfam" id="PF03118"/>
    </source>
</evidence>
<organism evidence="2 3">
    <name type="scientific">Mediterraneibacter hominis</name>
    <dbReference type="NCBI Taxonomy" id="2763054"/>
    <lineage>
        <taxon>Bacteria</taxon>
        <taxon>Bacillati</taxon>
        <taxon>Bacillota</taxon>
        <taxon>Clostridia</taxon>
        <taxon>Lachnospirales</taxon>
        <taxon>Lachnospiraceae</taxon>
        <taxon>Mediterraneibacter</taxon>
    </lineage>
</organism>